<evidence type="ECO:0000256" key="5">
    <source>
        <dbReference type="ARBA" id="ARBA00022777"/>
    </source>
</evidence>
<evidence type="ECO:0000256" key="4">
    <source>
        <dbReference type="ARBA" id="ARBA00022741"/>
    </source>
</evidence>
<evidence type="ECO:0000256" key="1">
    <source>
        <dbReference type="ARBA" id="ARBA00012513"/>
    </source>
</evidence>
<name>A0A7R9J1Z8_TIMCA</name>
<evidence type="ECO:0000256" key="6">
    <source>
        <dbReference type="ARBA" id="ARBA00022840"/>
    </source>
</evidence>
<dbReference type="EMBL" id="OE180378">
    <property type="protein sequence ID" value="CAD7571196.1"/>
    <property type="molecule type" value="Genomic_DNA"/>
</dbReference>
<accession>A0A7R9J1Z8</accession>
<reference evidence="10" key="1">
    <citation type="submission" date="2020-11" db="EMBL/GenBank/DDBJ databases">
        <authorList>
            <person name="Tran Van P."/>
        </authorList>
    </citation>
    <scope>NUCLEOTIDE SEQUENCE</scope>
</reference>
<comment type="catalytic activity">
    <reaction evidence="8">
        <text>L-seryl-[protein] + ATP = O-phospho-L-seryl-[protein] + ADP + H(+)</text>
        <dbReference type="Rhea" id="RHEA:17989"/>
        <dbReference type="Rhea" id="RHEA-COMP:9863"/>
        <dbReference type="Rhea" id="RHEA-COMP:11604"/>
        <dbReference type="ChEBI" id="CHEBI:15378"/>
        <dbReference type="ChEBI" id="CHEBI:29999"/>
        <dbReference type="ChEBI" id="CHEBI:30616"/>
        <dbReference type="ChEBI" id="CHEBI:83421"/>
        <dbReference type="ChEBI" id="CHEBI:456216"/>
        <dbReference type="EC" id="2.7.11.1"/>
    </reaction>
</comment>
<evidence type="ECO:0000256" key="8">
    <source>
        <dbReference type="ARBA" id="ARBA00048679"/>
    </source>
</evidence>
<evidence type="ECO:0000256" key="9">
    <source>
        <dbReference type="SAM" id="MobiDB-lite"/>
    </source>
</evidence>
<keyword evidence="3" id="KW-0808">Transferase</keyword>
<proteinExistence type="predicted"/>
<keyword evidence="4" id="KW-0547">Nucleotide-binding</keyword>
<sequence length="214" mass="24956">MTSQLGQKWNPPPSSPDRDSNLDLPVLSSRAQHDKHVNLTTNVLNNHLLIRCTSQNECNPMASLVLSDSSQLIDDGFEQLPDQIIHPYAEPYDMKKHELTKRQHQLEQAHAMLLRHHEKTQELEYHQQRAVHQLREDQIHRQHTTELHNQDDYMQLLERELQKKHALELKQQPKSLKGVHTRSSNRVPWAQVTAPRLVLDEPDVFARAALNWAE</sequence>
<dbReference type="GO" id="GO:0005524">
    <property type="term" value="F:ATP binding"/>
    <property type="evidence" value="ECO:0007669"/>
    <property type="project" value="UniProtKB-KW"/>
</dbReference>
<keyword evidence="6" id="KW-0067">ATP-binding</keyword>
<comment type="catalytic activity">
    <reaction evidence="7">
        <text>L-threonyl-[protein] + ATP = O-phospho-L-threonyl-[protein] + ADP + H(+)</text>
        <dbReference type="Rhea" id="RHEA:46608"/>
        <dbReference type="Rhea" id="RHEA-COMP:11060"/>
        <dbReference type="Rhea" id="RHEA-COMP:11605"/>
        <dbReference type="ChEBI" id="CHEBI:15378"/>
        <dbReference type="ChEBI" id="CHEBI:30013"/>
        <dbReference type="ChEBI" id="CHEBI:30616"/>
        <dbReference type="ChEBI" id="CHEBI:61977"/>
        <dbReference type="ChEBI" id="CHEBI:456216"/>
        <dbReference type="EC" id="2.7.11.1"/>
    </reaction>
</comment>
<dbReference type="GO" id="GO:0005737">
    <property type="term" value="C:cytoplasm"/>
    <property type="evidence" value="ECO:0007669"/>
    <property type="project" value="TreeGrafter"/>
</dbReference>
<evidence type="ECO:0000256" key="7">
    <source>
        <dbReference type="ARBA" id="ARBA00047899"/>
    </source>
</evidence>
<dbReference type="PANTHER" id="PTHR47167">
    <property type="entry name" value="SERINE/THREONINE-PROTEIN KINASE TAO1-LIKE PROTEIN"/>
    <property type="match status" value="1"/>
</dbReference>
<dbReference type="AlphaFoldDB" id="A0A7R9J1Z8"/>
<keyword evidence="2" id="KW-0723">Serine/threonine-protein kinase</keyword>
<dbReference type="InterPro" id="IPR051234">
    <property type="entry name" value="TAO_STE20_kinase"/>
</dbReference>
<gene>
    <name evidence="10" type="ORF">TCMB3V08_LOCUS3876</name>
</gene>
<organism evidence="10">
    <name type="scientific">Timema californicum</name>
    <name type="common">California timema</name>
    <name type="synonym">Walking stick</name>
    <dbReference type="NCBI Taxonomy" id="61474"/>
    <lineage>
        <taxon>Eukaryota</taxon>
        <taxon>Metazoa</taxon>
        <taxon>Ecdysozoa</taxon>
        <taxon>Arthropoda</taxon>
        <taxon>Hexapoda</taxon>
        <taxon>Insecta</taxon>
        <taxon>Pterygota</taxon>
        <taxon>Neoptera</taxon>
        <taxon>Polyneoptera</taxon>
        <taxon>Phasmatodea</taxon>
        <taxon>Timematodea</taxon>
        <taxon>Timematoidea</taxon>
        <taxon>Timematidae</taxon>
        <taxon>Timema</taxon>
    </lineage>
</organism>
<dbReference type="GO" id="GO:0004674">
    <property type="term" value="F:protein serine/threonine kinase activity"/>
    <property type="evidence" value="ECO:0007669"/>
    <property type="project" value="UniProtKB-KW"/>
</dbReference>
<keyword evidence="5" id="KW-0418">Kinase</keyword>
<evidence type="ECO:0000313" key="10">
    <source>
        <dbReference type="EMBL" id="CAD7571196.1"/>
    </source>
</evidence>
<protein>
    <recommendedName>
        <fullName evidence="1">non-specific serine/threonine protein kinase</fullName>
        <ecNumber evidence="1">2.7.11.1</ecNumber>
    </recommendedName>
</protein>
<evidence type="ECO:0000256" key="3">
    <source>
        <dbReference type="ARBA" id="ARBA00022679"/>
    </source>
</evidence>
<evidence type="ECO:0000256" key="2">
    <source>
        <dbReference type="ARBA" id="ARBA00022527"/>
    </source>
</evidence>
<feature type="region of interest" description="Disordered" evidence="9">
    <location>
        <begin position="1"/>
        <end position="24"/>
    </location>
</feature>
<dbReference type="PANTHER" id="PTHR47167:SF4">
    <property type="entry name" value="SERINE_THREONINE-PROTEIN KINASE TAO"/>
    <property type="match status" value="1"/>
</dbReference>
<dbReference type="EC" id="2.7.11.1" evidence="1"/>